<proteinExistence type="predicted"/>
<comment type="caution">
    <text evidence="2">The sequence shown here is derived from an EMBL/GenBank/DDBJ whole genome shotgun (WGS) entry which is preliminary data.</text>
</comment>
<accession>A0AAD5UTK6</accession>
<dbReference type="EMBL" id="JANAWD010001358">
    <property type="protein sequence ID" value="KAJ3473528.1"/>
    <property type="molecule type" value="Genomic_DNA"/>
</dbReference>
<feature type="compositionally biased region" description="Polar residues" evidence="1">
    <location>
        <begin position="238"/>
        <end position="252"/>
    </location>
</feature>
<keyword evidence="3" id="KW-1185">Reference proteome</keyword>
<feature type="region of interest" description="Disordered" evidence="1">
    <location>
        <begin position="31"/>
        <end position="50"/>
    </location>
</feature>
<dbReference type="AlphaFoldDB" id="A0AAD5UTK6"/>
<feature type="compositionally biased region" description="Polar residues" evidence="1">
    <location>
        <begin position="217"/>
        <end position="228"/>
    </location>
</feature>
<evidence type="ECO:0000313" key="3">
    <source>
        <dbReference type="Proteomes" id="UP001212997"/>
    </source>
</evidence>
<feature type="region of interest" description="Disordered" evidence="1">
    <location>
        <begin position="87"/>
        <end position="282"/>
    </location>
</feature>
<dbReference type="Proteomes" id="UP001212997">
    <property type="component" value="Unassembled WGS sequence"/>
</dbReference>
<gene>
    <name evidence="2" type="ORF">NLI96_g12958</name>
</gene>
<evidence type="ECO:0000256" key="1">
    <source>
        <dbReference type="SAM" id="MobiDB-lite"/>
    </source>
</evidence>
<feature type="compositionally biased region" description="Polar residues" evidence="1">
    <location>
        <begin position="169"/>
        <end position="178"/>
    </location>
</feature>
<reference evidence="2" key="1">
    <citation type="submission" date="2022-07" db="EMBL/GenBank/DDBJ databases">
        <title>Genome Sequence of Physisporinus lineatus.</title>
        <authorList>
            <person name="Buettner E."/>
        </authorList>
    </citation>
    <scope>NUCLEOTIDE SEQUENCE</scope>
    <source>
        <strain evidence="2">VT162</strain>
    </source>
</reference>
<sequence>MAPGPRPRKDHEEYTEMQICPKCGQECKRLSSHDHQSHSPKATFDPHDGTGPVDVIRQLDGNFKCPYCAQKLKTVVNLQSHYKHCPFIDLSSTPVPQMTPDARPNRKSSTAVASAPKPPKSRFPGQPNVKRPAPPDAESQREAKRARKDTQTATRGGHFQSPGRHERPPQSSSRNGRSSIIPKERPPRSASQQTRIVPPIRSAAPSPPLRPKEETIVSPSPTKQSLPVANSGLGLTVDPTSPTNAQSRTSPLTRAGPTKSKSGSPNSSSSEPPSQPTSSYLG</sequence>
<feature type="compositionally biased region" description="Low complexity" evidence="1">
    <location>
        <begin position="256"/>
        <end position="282"/>
    </location>
</feature>
<name>A0AAD5UTK6_9APHY</name>
<evidence type="ECO:0000313" key="2">
    <source>
        <dbReference type="EMBL" id="KAJ3473528.1"/>
    </source>
</evidence>
<protein>
    <submittedName>
        <fullName evidence="2">Uncharacterized protein</fullName>
    </submittedName>
</protein>
<organism evidence="2 3">
    <name type="scientific">Meripilus lineatus</name>
    <dbReference type="NCBI Taxonomy" id="2056292"/>
    <lineage>
        <taxon>Eukaryota</taxon>
        <taxon>Fungi</taxon>
        <taxon>Dikarya</taxon>
        <taxon>Basidiomycota</taxon>
        <taxon>Agaricomycotina</taxon>
        <taxon>Agaricomycetes</taxon>
        <taxon>Polyporales</taxon>
        <taxon>Meripilaceae</taxon>
        <taxon>Meripilus</taxon>
    </lineage>
</organism>